<gene>
    <name evidence="2" type="ORF">GCM10023332_06110</name>
</gene>
<sequence>MKTTTQTSGGYRDTTPARPNRRRTDRAANADPDSPFRALFRDASYYSTGRNWNDYAPAYRYGEQAFACHRGRRFDEVEHELSRDWIDARQGSRLSWVEARGAVHDAWRRARDRAFFRAHTETRAEAGTIGTIGDSGS</sequence>
<evidence type="ECO:0000313" key="2">
    <source>
        <dbReference type="EMBL" id="GAA4857183.1"/>
    </source>
</evidence>
<dbReference type="Proteomes" id="UP001501323">
    <property type="component" value="Unassembled WGS sequence"/>
</dbReference>
<accession>A0ABP9DUN5</accession>
<evidence type="ECO:0008006" key="4">
    <source>
        <dbReference type="Google" id="ProtNLM"/>
    </source>
</evidence>
<evidence type="ECO:0000256" key="1">
    <source>
        <dbReference type="SAM" id="MobiDB-lite"/>
    </source>
</evidence>
<evidence type="ECO:0000313" key="3">
    <source>
        <dbReference type="Proteomes" id="UP001501323"/>
    </source>
</evidence>
<reference evidence="3" key="1">
    <citation type="journal article" date="2019" name="Int. J. Syst. Evol. Microbiol.">
        <title>The Global Catalogue of Microorganisms (GCM) 10K type strain sequencing project: providing services to taxonomists for standard genome sequencing and annotation.</title>
        <authorList>
            <consortium name="The Broad Institute Genomics Platform"/>
            <consortium name="The Broad Institute Genome Sequencing Center for Infectious Disease"/>
            <person name="Wu L."/>
            <person name="Ma J."/>
        </authorList>
    </citation>
    <scope>NUCLEOTIDE SEQUENCE [LARGE SCALE GENOMIC DNA]</scope>
    <source>
        <strain evidence="3">JCM 18392</strain>
    </source>
</reference>
<protein>
    <recommendedName>
        <fullName evidence="4">DUF2934 domain-containing protein</fullName>
    </recommendedName>
</protein>
<keyword evidence="3" id="KW-1185">Reference proteome</keyword>
<name>A0ABP9DUN5_9GAMM</name>
<proteinExistence type="predicted"/>
<comment type="caution">
    <text evidence="2">The sequence shown here is derived from an EMBL/GenBank/DDBJ whole genome shotgun (WGS) entry which is preliminary data.</text>
</comment>
<feature type="region of interest" description="Disordered" evidence="1">
    <location>
        <begin position="1"/>
        <end position="35"/>
    </location>
</feature>
<dbReference type="RefSeq" id="WP_345294017.1">
    <property type="nucleotide sequence ID" value="NZ_BAABJY010000001.1"/>
</dbReference>
<dbReference type="EMBL" id="BAABJY010000001">
    <property type="protein sequence ID" value="GAA4857183.1"/>
    <property type="molecule type" value="Genomic_DNA"/>
</dbReference>
<organism evidence="2 3">
    <name type="scientific">Luteimonas vadosa</name>
    <dbReference type="NCBI Taxonomy" id="1165507"/>
    <lineage>
        <taxon>Bacteria</taxon>
        <taxon>Pseudomonadati</taxon>
        <taxon>Pseudomonadota</taxon>
        <taxon>Gammaproteobacteria</taxon>
        <taxon>Lysobacterales</taxon>
        <taxon>Lysobacteraceae</taxon>
        <taxon>Luteimonas</taxon>
    </lineage>
</organism>